<dbReference type="AlphaFoldDB" id="A0A1M5ZZI9"/>
<organism evidence="2 3">
    <name type="scientific">Cruoricaptor ignavus</name>
    <dbReference type="NCBI Taxonomy" id="1118202"/>
    <lineage>
        <taxon>Bacteria</taxon>
        <taxon>Pseudomonadati</taxon>
        <taxon>Bacteroidota</taxon>
        <taxon>Flavobacteriia</taxon>
        <taxon>Flavobacteriales</taxon>
        <taxon>Weeksellaceae</taxon>
        <taxon>Cruoricaptor</taxon>
    </lineage>
</organism>
<feature type="signal peptide" evidence="1">
    <location>
        <begin position="1"/>
        <end position="20"/>
    </location>
</feature>
<protein>
    <recommendedName>
        <fullName evidence="4">SprB repeat-containing protein</fullName>
    </recommendedName>
</protein>
<gene>
    <name evidence="2" type="ORF">SAMN05443429_10170</name>
</gene>
<sequence>MKKLYSFLLCILASMFSAQFKVIAEKVSDEFCENRGGIKWSVFNQPDGTKLSFTVRRNGSHSDVVSLSAFSYRQLSSGSYYVQATATKPGTTETYTATSNSVTINSYAESLNFSIESVKNGNCAILRVKDLTGPQPYRIVVTSPDGATIVKEYKEIKEQNFDITGLSNGYYNVRVYDDCGSVKPAPASVHIDQPPLKLDILKGSVVACSNVISGRISNGNLPYTVKIYDGSTVVETISVTTGDTFTSKELTKESYKVEVSDACGKKIDQQVDLMPRFLYLVENDQKKFKTSIAGDCKTGSVSGEFKNGVAPYTITLKSEAGNKTITSDTKSFTISNLPVGDYTFNAVDNCGADIKAEFSLSNAWNLGVPFFTGENICKPDEYIPNIIGSKPVTLTVSGYYKDENGQDKSLGPQKFTLGSDGTYYPSLKIPYDKLVTIKVEGCGREETQVVSAGKPAWPTLSSLSTGTACNDKFSFGWKYTNPSDNNAPINSGVPFIVEFLEAPKGFNPKDYNSNHGTFQIKHNYMPKPDGKALPPGTYKAKIINFCGDEFIDDYSTTIVIKDQNSNIKTSVIQTLNCNDSGYLMTLSNGDNTKFHNLRITEGPAGFDANYEVPQNMLHDGGSIAAIPLSIPGTYKYEFNPVMFDGICNKIIKGQFTVQDINKRDIKLDTKVLCNGETEVKIRVNYNFLNEINTSIYHPINKSWLRIELEKFAYYRWEELSTIDHGSITGNDFETTSLLSEAGVYRYKMTPHQPGKQGELCEDSFYSEMFFVGGPGFDYPFNFESFAFACGGGKFDLLIAANKGNRDLTFKLYNEKPTASSTPLAITNSAAPIFTKVDGGVYYIKVEDGCGSEIERVVDVRALGEPGITLETDCSVTPPRITLAVHNLDHLRFEWQKMIKNNQGEYEVSGPVLSTSPKLVLGELNASNEGMYQVHITTPAGKNYCVNVKDHIYVRPEMLDDPRAGIGGIYYIDFDGSEKINTDLFSYLSGTYDNHGVWEVEEAPGTNDITNPEFLSGKTFIMSRALPGRYVFKYKVQSGCSGLFEEATVVIHLRKMCYRLPNSSGDNDGPARFGITTLSRAHSGNNNWPGIRNNGWLVLESNNKGFVINRLSEKEIEDNIKIPVEGMLVYDTTNKCLKIFDGTSWKCFNAPACPF</sequence>
<evidence type="ECO:0000313" key="2">
    <source>
        <dbReference type="EMBL" id="SHI29707.1"/>
    </source>
</evidence>
<keyword evidence="1" id="KW-0732">Signal</keyword>
<dbReference type="STRING" id="1118202.SAMN05443429_10170"/>
<dbReference type="RefSeq" id="WP_073177244.1">
    <property type="nucleotide sequence ID" value="NZ_FQYI01000001.1"/>
</dbReference>
<reference evidence="2 3" key="1">
    <citation type="submission" date="2016-11" db="EMBL/GenBank/DDBJ databases">
        <authorList>
            <person name="Jaros S."/>
            <person name="Januszkiewicz K."/>
            <person name="Wedrychowicz H."/>
        </authorList>
    </citation>
    <scope>NUCLEOTIDE SEQUENCE [LARGE SCALE GENOMIC DNA]</scope>
    <source>
        <strain evidence="2 3">DSM 25479</strain>
    </source>
</reference>
<evidence type="ECO:0000313" key="3">
    <source>
        <dbReference type="Proteomes" id="UP000184335"/>
    </source>
</evidence>
<dbReference type="OrthoDB" id="601690at2"/>
<proteinExistence type="predicted"/>
<evidence type="ECO:0008006" key="4">
    <source>
        <dbReference type="Google" id="ProtNLM"/>
    </source>
</evidence>
<feature type="chain" id="PRO_5009915533" description="SprB repeat-containing protein" evidence="1">
    <location>
        <begin position="21"/>
        <end position="1154"/>
    </location>
</feature>
<keyword evidence="3" id="KW-1185">Reference proteome</keyword>
<evidence type="ECO:0000256" key="1">
    <source>
        <dbReference type="SAM" id="SignalP"/>
    </source>
</evidence>
<dbReference type="Proteomes" id="UP000184335">
    <property type="component" value="Unassembled WGS sequence"/>
</dbReference>
<name>A0A1M5ZZI9_9FLAO</name>
<dbReference type="EMBL" id="FQYI01000001">
    <property type="protein sequence ID" value="SHI29707.1"/>
    <property type="molecule type" value="Genomic_DNA"/>
</dbReference>
<accession>A0A1M5ZZI9</accession>